<evidence type="ECO:0000313" key="2">
    <source>
        <dbReference type="EMBL" id="GAU90761.1"/>
    </source>
</evidence>
<feature type="region of interest" description="Disordered" evidence="1">
    <location>
        <begin position="62"/>
        <end position="95"/>
    </location>
</feature>
<dbReference type="AlphaFoldDB" id="A0A1D1UMV5"/>
<dbReference type="EMBL" id="BDGG01000001">
    <property type="protein sequence ID" value="GAU90761.1"/>
    <property type="molecule type" value="Genomic_DNA"/>
</dbReference>
<keyword evidence="3" id="KW-1185">Reference proteome</keyword>
<protein>
    <submittedName>
        <fullName evidence="2">Uncharacterized protein</fullName>
    </submittedName>
</protein>
<proteinExistence type="predicted"/>
<name>A0A1D1UMV5_RAMVA</name>
<evidence type="ECO:0000256" key="1">
    <source>
        <dbReference type="SAM" id="MobiDB-lite"/>
    </source>
</evidence>
<gene>
    <name evidence="2" type="primary">RvY_03135-1</name>
    <name evidence="2" type="synonym">RvY_03135.1</name>
    <name evidence="2" type="ORF">RvY_03135</name>
</gene>
<sequence>MERKRSHRKSSAHWIADTEGRIKSRKLLRCRGPEADVTVQAPEGSESDIDNSISYVNEAFFQANGPDPVDSDKETDAGVYSTDDASEDSEEGDEDIVRDKETFVVVVGFLKDIQGMARIHQEKMLQHISSHHKRLPNFPSNLYYMDKFLRPYYLTPLKHLFCL</sequence>
<comment type="caution">
    <text evidence="2">The sequence shown here is derived from an EMBL/GenBank/DDBJ whole genome shotgun (WGS) entry which is preliminary data.</text>
</comment>
<dbReference type="Proteomes" id="UP000186922">
    <property type="component" value="Unassembled WGS sequence"/>
</dbReference>
<reference evidence="2 3" key="1">
    <citation type="journal article" date="2016" name="Nat. Commun.">
        <title>Extremotolerant tardigrade genome and improved radiotolerance of human cultured cells by tardigrade-unique protein.</title>
        <authorList>
            <person name="Hashimoto T."/>
            <person name="Horikawa D.D."/>
            <person name="Saito Y."/>
            <person name="Kuwahara H."/>
            <person name="Kozuka-Hata H."/>
            <person name="Shin-I T."/>
            <person name="Minakuchi Y."/>
            <person name="Ohishi K."/>
            <person name="Motoyama A."/>
            <person name="Aizu T."/>
            <person name="Enomoto A."/>
            <person name="Kondo K."/>
            <person name="Tanaka S."/>
            <person name="Hara Y."/>
            <person name="Koshikawa S."/>
            <person name="Sagara H."/>
            <person name="Miura T."/>
            <person name="Yokobori S."/>
            <person name="Miyagawa K."/>
            <person name="Suzuki Y."/>
            <person name="Kubo T."/>
            <person name="Oyama M."/>
            <person name="Kohara Y."/>
            <person name="Fujiyama A."/>
            <person name="Arakawa K."/>
            <person name="Katayama T."/>
            <person name="Toyoda A."/>
            <person name="Kunieda T."/>
        </authorList>
    </citation>
    <scope>NUCLEOTIDE SEQUENCE [LARGE SCALE GENOMIC DNA]</scope>
    <source>
        <strain evidence="2 3">YOKOZUNA-1</strain>
    </source>
</reference>
<feature type="compositionally biased region" description="Acidic residues" evidence="1">
    <location>
        <begin position="84"/>
        <end position="94"/>
    </location>
</feature>
<accession>A0A1D1UMV5</accession>
<organism evidence="2 3">
    <name type="scientific">Ramazzottius varieornatus</name>
    <name type="common">Water bear</name>
    <name type="synonym">Tardigrade</name>
    <dbReference type="NCBI Taxonomy" id="947166"/>
    <lineage>
        <taxon>Eukaryota</taxon>
        <taxon>Metazoa</taxon>
        <taxon>Ecdysozoa</taxon>
        <taxon>Tardigrada</taxon>
        <taxon>Eutardigrada</taxon>
        <taxon>Parachela</taxon>
        <taxon>Hypsibioidea</taxon>
        <taxon>Ramazzottiidae</taxon>
        <taxon>Ramazzottius</taxon>
    </lineage>
</organism>
<evidence type="ECO:0000313" key="3">
    <source>
        <dbReference type="Proteomes" id="UP000186922"/>
    </source>
</evidence>